<organism evidence="2 3">
    <name type="scientific">Vespula maculifrons</name>
    <name type="common">Eastern yellow jacket</name>
    <name type="synonym">Wasp</name>
    <dbReference type="NCBI Taxonomy" id="7453"/>
    <lineage>
        <taxon>Eukaryota</taxon>
        <taxon>Metazoa</taxon>
        <taxon>Ecdysozoa</taxon>
        <taxon>Arthropoda</taxon>
        <taxon>Hexapoda</taxon>
        <taxon>Insecta</taxon>
        <taxon>Pterygota</taxon>
        <taxon>Neoptera</taxon>
        <taxon>Endopterygota</taxon>
        <taxon>Hymenoptera</taxon>
        <taxon>Apocrita</taxon>
        <taxon>Aculeata</taxon>
        <taxon>Vespoidea</taxon>
        <taxon>Vespidae</taxon>
        <taxon>Vespinae</taxon>
        <taxon>Vespula</taxon>
    </lineage>
</organism>
<sequence>MHKISTYYSLNKDDKNRLYPFKGYTRTTTGVQVFETIVPWKEPDLNNVSARTSSSSIGIISSSNRSSRGKKERGWTRGGDGDGSDGDGDGDGGGGGGTGGGAALRFQFHVEIVGKQRKDEFEKKEGAKSRRILRATYDIHILGIVCLWLEGRAAFPPGKRRGWLWVSWRLPMEVAGGWQSVEASGADQWPDGASPGILTL</sequence>
<keyword evidence="3" id="KW-1185">Reference proteome</keyword>
<evidence type="ECO:0000256" key="1">
    <source>
        <dbReference type="SAM" id="MobiDB-lite"/>
    </source>
</evidence>
<comment type="caution">
    <text evidence="2">The sequence shown here is derived from an EMBL/GenBank/DDBJ whole genome shotgun (WGS) entry which is preliminary data.</text>
</comment>
<dbReference type="Proteomes" id="UP001607303">
    <property type="component" value="Unassembled WGS sequence"/>
</dbReference>
<dbReference type="AlphaFoldDB" id="A0ABD2AYW5"/>
<name>A0ABD2AYW5_VESMC</name>
<gene>
    <name evidence="2" type="ORF">V1477_018245</name>
</gene>
<proteinExistence type="predicted"/>
<feature type="compositionally biased region" description="Gly residues" evidence="1">
    <location>
        <begin position="91"/>
        <end position="100"/>
    </location>
</feature>
<protein>
    <submittedName>
        <fullName evidence="2">Uncharacterized protein</fullName>
    </submittedName>
</protein>
<feature type="compositionally biased region" description="Low complexity" evidence="1">
    <location>
        <begin position="49"/>
        <end position="66"/>
    </location>
</feature>
<accession>A0ABD2AYW5</accession>
<dbReference type="EMBL" id="JAYRBN010000110">
    <property type="protein sequence ID" value="KAL2725807.1"/>
    <property type="molecule type" value="Genomic_DNA"/>
</dbReference>
<feature type="region of interest" description="Disordered" evidence="1">
    <location>
        <begin position="48"/>
        <end position="100"/>
    </location>
</feature>
<evidence type="ECO:0000313" key="2">
    <source>
        <dbReference type="EMBL" id="KAL2725807.1"/>
    </source>
</evidence>
<evidence type="ECO:0000313" key="3">
    <source>
        <dbReference type="Proteomes" id="UP001607303"/>
    </source>
</evidence>
<reference evidence="2 3" key="1">
    <citation type="journal article" date="2024" name="Ann. Entomol. Soc. Am.">
        <title>Genomic analyses of the southern and eastern yellowjacket wasps (Hymenoptera: Vespidae) reveal evolutionary signatures of social life.</title>
        <authorList>
            <person name="Catto M.A."/>
            <person name="Caine P.B."/>
            <person name="Orr S.E."/>
            <person name="Hunt B.G."/>
            <person name="Goodisman M.A.D."/>
        </authorList>
    </citation>
    <scope>NUCLEOTIDE SEQUENCE [LARGE SCALE GENOMIC DNA]</scope>
    <source>
        <strain evidence="2">232</strain>
        <tissue evidence="2">Head and thorax</tissue>
    </source>
</reference>